<keyword evidence="5 11" id="KW-0808">Transferase</keyword>
<dbReference type="PANTHER" id="PTHR21451:SF0">
    <property type="entry name" value="HISTONE-LYSINE N-METHYLTRANSFERASE, H3 LYSINE-79 SPECIFIC"/>
    <property type="match status" value="1"/>
</dbReference>
<sequence length="1504" mass="168738">MELKLHSPAGAEPVLYTWPLTSGRGNDKHDGAIEIVETIKWVCEDLPELKLPLENNILCDYDTRSYESMKSLCDRFNRAIDSVVALEKGTSLSAHRTSNYPSRGLLRHILQQTYNAAVTDPEKLNQYEPFSPEVYGETSYDLVCQMIDQIEITSDDVFIDLGSGVGQVVLQMAAATPCKICLGIEKAEVPSRYAESMNKNFRTWMQWYGKKYGEYKLMKGDFLTEEHREKINQATIVFVNNFAFGPSVDHQLKERFADLKDGAKIVSSKSFCPLNFRITDRNLSDIGTIMHVSEMSPLRGSVSWTGKPVSYYLHIIDRTKLERYFQRLKKPQLKSCDDDNSNSNSVTSNRGARDRAKRDLSKQLMDSSTESDYEDSTYGPTTRKAWSDYCSIKGKSSQSEEEMQTSKNKRQPKKLRRKVNRNSKGQLQQDKGQPKVVGKPRRGRVKKAKAKKQIKINGLDLLHNETLLSTSPQASGKKPPPAPGCVDQKLTTLSSDLIVHNELDIPEQPSDTPYGLQVLLDMFKGHYMQMLNQMKNPHYKSMVDSQIEDEKERNRKLKSRAAQLEKQIKVLIDDSVALLKARMSELGINATSPVDLLAKAKEIVCRHKELQAKASKLQGQVANLEAERDSMVLQRQAEVCEKYVGSVATDLSPKAAQEYILREISSTLAHRKKLQNEVSKLEGDIITLQKNEERKQAQVMAVRQQQQPPTKVSRKSREYRARSQDWPDVPDIAKIEEQNPEILAQKILETGRKIEASKMSAISNKVPQIISNPAKTAQSNHQKSLVRNNMPAPLPMTKRQKTAHNYPNPNASNASNASKVQEPPRIANFEDRLKSIITSVLNEDVQNRTKQAPAPILQYNTQTSLPSTQHNNVGSHSYNYQNTFVSPKQEEKPRKYPQQQQPPAKFAGARCETVVRQKDYPHQEGLASMMENYREELPKMSPQQAALQRPAQNPEQPDYTQVSPAKLALRRHLSQEKLVHQQIPYNPNDGIVATRTIGDLMSGEIERTLEISNQSIINAAVDMSDIQGTATLSSRSVVNANLPPRPERVNVKVPITDPPAAQKEVEPAPRQQVYSPISRPSSTEGLEGLTYMHSHGKYAAPPQPSPRQQYSPRTTVMYPRNAAVNSSYSNEIYTPLPRADIKPYHESYFNDVKSPVRAEPDGRNGFVAEGLAATLQSRALGAPIKEEADAFERKPSFHAPAAYAEAAGGGGGVKTEGGEGAFKRESPVIQGPVRTGAKRYVDGQRGNFGSDGSAEGHSNSSAAMVEEASEQQKARKCNDEEVDAAEDEGEESKWQDRISSGFDRLVAFASTELDKRRRSTEGNDSCNTSPDSGIGHGHGDMPPAAAAPPAKQQLKLHPNGKPTLFKMPPSKTYLDSSPILDQASEELGPPRTPSPSSPAASNSLSINFSPEPVPAEKSPPRLNPALLKYQRYPEDKKKHDTHFKKKFYYREWRDDAWTKEERHEPLKEKFRPKGKDWDWNKEHNVQQLVGDEWGRSHDQYNWKN</sequence>
<evidence type="ECO:0000256" key="13">
    <source>
        <dbReference type="SAM" id="MobiDB-lite"/>
    </source>
</evidence>
<feature type="compositionally biased region" description="Basic and acidic residues" evidence="13">
    <location>
        <begin position="351"/>
        <end position="361"/>
    </location>
</feature>
<evidence type="ECO:0000313" key="16">
    <source>
        <dbReference type="Proteomes" id="UP001153712"/>
    </source>
</evidence>
<evidence type="ECO:0000256" key="3">
    <source>
        <dbReference type="ARBA" id="ARBA00020987"/>
    </source>
</evidence>
<feature type="compositionally biased region" description="Polar residues" evidence="13">
    <location>
        <begin position="422"/>
        <end position="431"/>
    </location>
</feature>
<feature type="compositionally biased region" description="Low complexity" evidence="13">
    <location>
        <begin position="896"/>
        <end position="905"/>
    </location>
</feature>
<dbReference type="Proteomes" id="UP001153712">
    <property type="component" value="Chromosome 10"/>
</dbReference>
<evidence type="ECO:0000256" key="12">
    <source>
        <dbReference type="SAM" id="Coils"/>
    </source>
</evidence>
<feature type="region of interest" description="Disordered" evidence="13">
    <location>
        <begin position="332"/>
        <end position="381"/>
    </location>
</feature>
<keyword evidence="6 11" id="KW-0949">S-adenosyl-L-methionine</keyword>
<evidence type="ECO:0000256" key="4">
    <source>
        <dbReference type="ARBA" id="ARBA00022603"/>
    </source>
</evidence>
<dbReference type="GO" id="GO:0006281">
    <property type="term" value="P:DNA repair"/>
    <property type="evidence" value="ECO:0007669"/>
    <property type="project" value="TreeGrafter"/>
</dbReference>
<dbReference type="FunFam" id="1.10.260.60:FF:000001">
    <property type="entry name" value="Histone-lysine N-methyltransferase, H3 lysine-79 specific"/>
    <property type="match status" value="1"/>
</dbReference>
<dbReference type="OrthoDB" id="443402at2759"/>
<evidence type="ECO:0000256" key="1">
    <source>
        <dbReference type="ARBA" id="ARBA00004123"/>
    </source>
</evidence>
<evidence type="ECO:0000256" key="9">
    <source>
        <dbReference type="ARBA" id="ARBA00029821"/>
    </source>
</evidence>
<name>A0A9N9XIN5_PHYSR</name>
<evidence type="ECO:0000256" key="7">
    <source>
        <dbReference type="ARBA" id="ARBA00022853"/>
    </source>
</evidence>
<dbReference type="Pfam" id="PF08123">
    <property type="entry name" value="DOT1"/>
    <property type="match status" value="1"/>
</dbReference>
<dbReference type="EMBL" id="OU900103">
    <property type="protein sequence ID" value="CAG9855378.1"/>
    <property type="molecule type" value="Genomic_DNA"/>
</dbReference>
<comment type="similarity">
    <text evidence="11">Belongs to the class I-like SAM-binding methyltransferase superfamily. DOT1 family.</text>
</comment>
<feature type="compositionally biased region" description="Basic residues" evidence="13">
    <location>
        <begin position="407"/>
        <end position="421"/>
    </location>
</feature>
<feature type="compositionally biased region" description="Basic and acidic residues" evidence="13">
    <location>
        <begin position="715"/>
        <end position="724"/>
    </location>
</feature>
<dbReference type="Gene3D" id="3.40.50.150">
    <property type="entry name" value="Vaccinia Virus protein VP39"/>
    <property type="match status" value="1"/>
</dbReference>
<evidence type="ECO:0000259" key="14">
    <source>
        <dbReference type="PROSITE" id="PS51569"/>
    </source>
</evidence>
<dbReference type="FunFam" id="3.40.50.150:FF:000033">
    <property type="entry name" value="Histone-lysine N-methyltransferase, H3 lysine-79 specific"/>
    <property type="match status" value="1"/>
</dbReference>
<dbReference type="GO" id="GO:0000077">
    <property type="term" value="P:DNA damage checkpoint signaling"/>
    <property type="evidence" value="ECO:0007669"/>
    <property type="project" value="TreeGrafter"/>
</dbReference>
<keyword evidence="16" id="KW-1185">Reference proteome</keyword>
<evidence type="ECO:0000256" key="5">
    <source>
        <dbReference type="ARBA" id="ARBA00022679"/>
    </source>
</evidence>
<dbReference type="InterPro" id="IPR029063">
    <property type="entry name" value="SAM-dependent_MTases_sf"/>
</dbReference>
<dbReference type="InterPro" id="IPR030445">
    <property type="entry name" value="H3-K79_meTrfase"/>
</dbReference>
<feature type="compositionally biased region" description="Basic residues" evidence="13">
    <location>
        <begin position="438"/>
        <end position="452"/>
    </location>
</feature>
<feature type="region of interest" description="Disordered" evidence="13">
    <location>
        <begin position="887"/>
        <end position="907"/>
    </location>
</feature>
<dbReference type="InterPro" id="IPR025789">
    <property type="entry name" value="DOT1_dom"/>
</dbReference>
<dbReference type="GO" id="GO:0035097">
    <property type="term" value="C:histone methyltransferase complex"/>
    <property type="evidence" value="ECO:0007669"/>
    <property type="project" value="UniProtKB-ARBA"/>
</dbReference>
<comment type="miscellaneous">
    <text evidence="11">In contrast to other lysine histone methyltransferases, it does not contain a SET domain, suggesting the existence of another mechanism for methylation of lysine residues of histones.</text>
</comment>
<feature type="region of interest" description="Disordered" evidence="13">
    <location>
        <begin position="1228"/>
        <end position="1422"/>
    </location>
</feature>
<comment type="catalytic activity">
    <reaction evidence="10 11">
        <text>L-lysyl(79)-[histone H3] + 3 S-adenosyl-L-methionine = N(6),N(6),N(6)-trimethyl-L-lysyl(79)-[histone H3] + 3 S-adenosyl-L-homocysteine + 3 H(+)</text>
        <dbReference type="Rhea" id="RHEA:60328"/>
        <dbReference type="Rhea" id="RHEA-COMP:15549"/>
        <dbReference type="Rhea" id="RHEA-COMP:15552"/>
        <dbReference type="ChEBI" id="CHEBI:15378"/>
        <dbReference type="ChEBI" id="CHEBI:29969"/>
        <dbReference type="ChEBI" id="CHEBI:57856"/>
        <dbReference type="ChEBI" id="CHEBI:59789"/>
        <dbReference type="ChEBI" id="CHEBI:61961"/>
        <dbReference type="EC" id="2.1.1.360"/>
    </reaction>
</comment>
<dbReference type="SUPFAM" id="SSF53335">
    <property type="entry name" value="S-adenosyl-L-methionine-dependent methyltransferases"/>
    <property type="match status" value="1"/>
</dbReference>
<organism evidence="15 16">
    <name type="scientific">Phyllotreta striolata</name>
    <name type="common">Striped flea beetle</name>
    <name type="synonym">Crioceris striolata</name>
    <dbReference type="NCBI Taxonomy" id="444603"/>
    <lineage>
        <taxon>Eukaryota</taxon>
        <taxon>Metazoa</taxon>
        <taxon>Ecdysozoa</taxon>
        <taxon>Arthropoda</taxon>
        <taxon>Hexapoda</taxon>
        <taxon>Insecta</taxon>
        <taxon>Pterygota</taxon>
        <taxon>Neoptera</taxon>
        <taxon>Endopterygota</taxon>
        <taxon>Coleoptera</taxon>
        <taxon>Polyphaga</taxon>
        <taxon>Cucujiformia</taxon>
        <taxon>Chrysomeloidea</taxon>
        <taxon>Chrysomelidae</taxon>
        <taxon>Galerucinae</taxon>
        <taxon>Alticini</taxon>
        <taxon>Phyllotreta</taxon>
    </lineage>
</organism>
<feature type="coiled-coil region" evidence="12">
    <location>
        <begin position="600"/>
        <end position="634"/>
    </location>
</feature>
<feature type="compositionally biased region" description="Basic and acidic residues" evidence="13">
    <location>
        <begin position="1270"/>
        <end position="1279"/>
    </location>
</feature>
<dbReference type="EC" id="2.1.1.360" evidence="2 11"/>
<dbReference type="GO" id="GO:0140956">
    <property type="term" value="F:histone H3K79 trimethyltransferase activity"/>
    <property type="evidence" value="ECO:0007669"/>
    <property type="project" value="UniProtKB-EC"/>
</dbReference>
<keyword evidence="4 11" id="KW-0489">Methyltransferase</keyword>
<feature type="compositionally biased region" description="Acidic residues" evidence="13">
    <location>
        <begin position="1280"/>
        <end position="1290"/>
    </location>
</feature>
<feature type="region of interest" description="Disordered" evidence="13">
    <location>
        <begin position="1062"/>
        <end position="1085"/>
    </location>
</feature>
<feature type="region of interest" description="Disordered" evidence="13">
    <location>
        <begin position="701"/>
        <end position="724"/>
    </location>
</feature>
<gene>
    <name evidence="15" type="ORF">PHYEVI_LOCUS1829</name>
</gene>
<feature type="compositionally biased region" description="Polar residues" evidence="13">
    <location>
        <begin position="1072"/>
        <end position="1084"/>
    </location>
</feature>
<evidence type="ECO:0000256" key="8">
    <source>
        <dbReference type="ARBA" id="ARBA00023242"/>
    </source>
</evidence>
<evidence type="ECO:0000256" key="6">
    <source>
        <dbReference type="ARBA" id="ARBA00022691"/>
    </source>
</evidence>
<dbReference type="CDD" id="cd20902">
    <property type="entry name" value="CC_DOT1L"/>
    <property type="match status" value="1"/>
</dbReference>
<keyword evidence="8 11" id="KW-0539">Nucleus</keyword>
<protein>
    <recommendedName>
        <fullName evidence="3 11">Histone-lysine N-methyltransferase, H3 lysine-79 specific</fullName>
        <ecNumber evidence="2 11">2.1.1.360</ecNumber>
    </recommendedName>
    <alternativeName>
        <fullName evidence="9 11">Histone H3-K79 methyltransferase</fullName>
    </alternativeName>
</protein>
<keyword evidence="7 11" id="KW-0156">Chromatin regulator</keyword>
<feature type="compositionally biased region" description="Basic and acidic residues" evidence="13">
    <location>
        <begin position="1312"/>
        <end position="1321"/>
    </location>
</feature>
<feature type="compositionally biased region" description="Polar residues" evidence="13">
    <location>
        <begin position="1322"/>
        <end position="1331"/>
    </location>
</feature>
<dbReference type="PROSITE" id="PS51569">
    <property type="entry name" value="DOT1"/>
    <property type="match status" value="1"/>
</dbReference>
<dbReference type="Gene3D" id="1.10.260.60">
    <property type="match status" value="1"/>
</dbReference>
<evidence type="ECO:0000313" key="15">
    <source>
        <dbReference type="EMBL" id="CAG9855378.1"/>
    </source>
</evidence>
<accession>A0A9N9XIN5</accession>
<comment type="subcellular location">
    <subcellularLocation>
        <location evidence="1 11">Nucleus</location>
    </subcellularLocation>
</comment>
<feature type="region of interest" description="Disordered" evidence="13">
    <location>
        <begin position="940"/>
        <end position="962"/>
    </location>
</feature>
<evidence type="ECO:0000256" key="2">
    <source>
        <dbReference type="ARBA" id="ARBA00012190"/>
    </source>
</evidence>
<dbReference type="GO" id="GO:0032259">
    <property type="term" value="P:methylation"/>
    <property type="evidence" value="ECO:0007669"/>
    <property type="project" value="UniProtKB-KW"/>
</dbReference>
<feature type="region of interest" description="Disordered" evidence="13">
    <location>
        <begin position="394"/>
        <end position="452"/>
    </location>
</feature>
<feature type="compositionally biased region" description="Polar residues" evidence="13">
    <location>
        <begin position="941"/>
        <end position="962"/>
    </location>
</feature>
<reference evidence="15" key="1">
    <citation type="submission" date="2022-01" db="EMBL/GenBank/DDBJ databases">
        <authorList>
            <person name="King R."/>
        </authorList>
    </citation>
    <scope>NUCLEOTIDE SEQUENCE</scope>
</reference>
<comment type="function">
    <text evidence="11">Histone methyltransferase that specifically trimethylates histone H3 to form H3K79me3. This methylation is required for telomere silencing and for the pachytene checkpoint during the meiotic cell cycle by allowing the recruitment of RAD9 to double strand breaks. Nucleosomes are preferred as substrate compared to free histone.</text>
</comment>
<evidence type="ECO:0000256" key="11">
    <source>
        <dbReference type="RuleBase" id="RU271113"/>
    </source>
</evidence>
<feature type="coiled-coil region" evidence="12">
    <location>
        <begin position="547"/>
        <end position="574"/>
    </location>
</feature>
<dbReference type="PANTHER" id="PTHR21451">
    <property type="entry name" value="HISTONE H3 METHYLTRANSFERASE"/>
    <property type="match status" value="1"/>
</dbReference>
<feature type="domain" description="DOT1" evidence="14">
    <location>
        <begin position="12"/>
        <end position="329"/>
    </location>
</feature>
<evidence type="ECO:0000256" key="10">
    <source>
        <dbReference type="ARBA" id="ARBA00047770"/>
    </source>
</evidence>
<keyword evidence="12" id="KW-0175">Coiled coil</keyword>
<feature type="region of interest" description="Disordered" evidence="13">
    <location>
        <begin position="796"/>
        <end position="822"/>
    </location>
</feature>
<proteinExistence type="inferred from homology"/>